<dbReference type="AlphaFoldDB" id="A0A4R5DUJ8"/>
<dbReference type="EMBL" id="SMKZ01000001">
    <property type="protein sequence ID" value="TDE16000.1"/>
    <property type="molecule type" value="Genomic_DNA"/>
</dbReference>
<dbReference type="Pfam" id="PF08240">
    <property type="entry name" value="ADH_N"/>
    <property type="match status" value="1"/>
</dbReference>
<keyword evidence="4" id="KW-0560">Oxidoreductase</keyword>
<evidence type="ECO:0000313" key="8">
    <source>
        <dbReference type="EMBL" id="TDE16000.1"/>
    </source>
</evidence>
<evidence type="ECO:0000313" key="9">
    <source>
        <dbReference type="Proteomes" id="UP000294739"/>
    </source>
</evidence>
<feature type="domain" description="Alcohol dehydrogenase-like N-terminal" evidence="7">
    <location>
        <begin position="47"/>
        <end position="161"/>
    </location>
</feature>
<comment type="similarity">
    <text evidence="5">Belongs to the zinc-containing alcohol dehydrogenase family.</text>
</comment>
<dbReference type="PANTHER" id="PTHR43401:SF2">
    <property type="entry name" value="L-THREONINE 3-DEHYDROGENASE"/>
    <property type="match status" value="1"/>
</dbReference>
<evidence type="ECO:0000259" key="7">
    <source>
        <dbReference type="Pfam" id="PF08240"/>
    </source>
</evidence>
<evidence type="ECO:0000256" key="5">
    <source>
        <dbReference type="RuleBase" id="RU361277"/>
    </source>
</evidence>
<dbReference type="InterPro" id="IPR017743">
    <property type="entry name" value="ADH_phosphonate_catab-assoc"/>
</dbReference>
<keyword evidence="2 5" id="KW-0479">Metal-binding</keyword>
<evidence type="ECO:0000256" key="3">
    <source>
        <dbReference type="ARBA" id="ARBA00022833"/>
    </source>
</evidence>
<dbReference type="InterPro" id="IPR050129">
    <property type="entry name" value="Zn_alcohol_dh"/>
</dbReference>
<dbReference type="PROSITE" id="PS00059">
    <property type="entry name" value="ADH_ZINC"/>
    <property type="match status" value="1"/>
</dbReference>
<gene>
    <name evidence="8" type="ORF">E1269_01570</name>
</gene>
<feature type="domain" description="Alcohol dehydrogenase-like C-terminal" evidence="6">
    <location>
        <begin position="202"/>
        <end position="316"/>
    </location>
</feature>
<evidence type="ECO:0000259" key="6">
    <source>
        <dbReference type="Pfam" id="PF00107"/>
    </source>
</evidence>
<dbReference type="Gene3D" id="3.90.180.10">
    <property type="entry name" value="Medium-chain alcohol dehydrogenases, catalytic domain"/>
    <property type="match status" value="1"/>
</dbReference>
<dbReference type="GO" id="GO:0008270">
    <property type="term" value="F:zinc ion binding"/>
    <property type="evidence" value="ECO:0007669"/>
    <property type="project" value="InterPro"/>
</dbReference>
<dbReference type="SUPFAM" id="SSF50129">
    <property type="entry name" value="GroES-like"/>
    <property type="match status" value="1"/>
</dbReference>
<reference evidence="8 9" key="1">
    <citation type="submission" date="2019-03" db="EMBL/GenBank/DDBJ databases">
        <title>Draft genome sequences of novel Actinobacteria.</title>
        <authorList>
            <person name="Sahin N."/>
            <person name="Ay H."/>
            <person name="Saygin H."/>
        </authorList>
    </citation>
    <scope>NUCLEOTIDE SEQUENCE [LARGE SCALE GENOMIC DNA]</scope>
    <source>
        <strain evidence="8 9">5K138</strain>
    </source>
</reference>
<dbReference type="RefSeq" id="WP_131890258.1">
    <property type="nucleotide sequence ID" value="NZ_SMKZ01000001.1"/>
</dbReference>
<dbReference type="InterPro" id="IPR002328">
    <property type="entry name" value="ADH_Zn_CS"/>
</dbReference>
<accession>A0A4R5DUJ8</accession>
<dbReference type="OrthoDB" id="3987021at2"/>
<keyword evidence="9" id="KW-1185">Reference proteome</keyword>
<dbReference type="InterPro" id="IPR013154">
    <property type="entry name" value="ADH-like_N"/>
</dbReference>
<dbReference type="InterPro" id="IPR013149">
    <property type="entry name" value="ADH-like_C"/>
</dbReference>
<evidence type="ECO:0000256" key="1">
    <source>
        <dbReference type="ARBA" id="ARBA00001947"/>
    </source>
</evidence>
<dbReference type="Proteomes" id="UP000294739">
    <property type="component" value="Unassembled WGS sequence"/>
</dbReference>
<dbReference type="NCBIfam" id="TIGR03366">
    <property type="entry name" value="HpnZ_proposed"/>
    <property type="match status" value="1"/>
</dbReference>
<dbReference type="GO" id="GO:0016491">
    <property type="term" value="F:oxidoreductase activity"/>
    <property type="evidence" value="ECO:0007669"/>
    <property type="project" value="UniProtKB-KW"/>
</dbReference>
<dbReference type="InParanoid" id="A0A4R5DUJ8"/>
<comment type="cofactor">
    <cofactor evidence="1 5">
        <name>Zn(2+)</name>
        <dbReference type="ChEBI" id="CHEBI:29105"/>
    </cofactor>
</comment>
<dbReference type="Pfam" id="PF00107">
    <property type="entry name" value="ADH_zinc_N"/>
    <property type="match status" value="1"/>
</dbReference>
<proteinExistence type="inferred from homology"/>
<evidence type="ECO:0000256" key="2">
    <source>
        <dbReference type="ARBA" id="ARBA00022723"/>
    </source>
</evidence>
<dbReference type="PANTHER" id="PTHR43401">
    <property type="entry name" value="L-THREONINE 3-DEHYDROGENASE"/>
    <property type="match status" value="1"/>
</dbReference>
<comment type="caution">
    <text evidence="8">The sequence shown here is derived from an EMBL/GenBank/DDBJ whole genome shotgun (WGS) entry which is preliminary data.</text>
</comment>
<evidence type="ECO:0000256" key="4">
    <source>
        <dbReference type="ARBA" id="ARBA00023002"/>
    </source>
</evidence>
<keyword evidence="3 5" id="KW-0862">Zinc</keyword>
<sequence length="359" mass="36169">MDPRAGLTTPGGRPEPWAPTTATTVAAVWRGGATVRLESVPLPEPAAGELLVAVDLATVCGSDRHTVAGRRGAACPSVLGHEAVGHVVAAGDGAPAAVGDRVVWGVTVSCGRCDRCASGRTAKCRRVRKVGHEPFDGDWHLSGGYAEHVLLPAGATVVPVPPALPDVLAAPAACATATVMAALEAAGPLAGTRVLICGAGMLGLTAAAAAADRGAAAVVVTDVDPARRALARTFGATATVPSAQAPRPVDVAVELSGDTGAAAGALAALDIGGRLVLAGAVTPVAPVPVDPERVVRSWLTITGVHNYEPRHLAEAIGYLDASRSAWPWERLVSPAVPLDRVGALLTQPRQSRPRAAVAP</sequence>
<organism evidence="8 9">
    <name type="scientific">Jiangella asiatica</name>
    <dbReference type="NCBI Taxonomy" id="2530372"/>
    <lineage>
        <taxon>Bacteria</taxon>
        <taxon>Bacillati</taxon>
        <taxon>Actinomycetota</taxon>
        <taxon>Actinomycetes</taxon>
        <taxon>Jiangellales</taxon>
        <taxon>Jiangellaceae</taxon>
        <taxon>Jiangella</taxon>
    </lineage>
</organism>
<dbReference type="InterPro" id="IPR011032">
    <property type="entry name" value="GroES-like_sf"/>
</dbReference>
<name>A0A4R5DUJ8_9ACTN</name>
<protein>
    <submittedName>
        <fullName evidence="8">Dehydrogenase</fullName>
    </submittedName>
</protein>
<dbReference type="Gene3D" id="3.40.50.720">
    <property type="entry name" value="NAD(P)-binding Rossmann-like Domain"/>
    <property type="match status" value="1"/>
</dbReference>
<dbReference type="SUPFAM" id="SSF51735">
    <property type="entry name" value="NAD(P)-binding Rossmann-fold domains"/>
    <property type="match status" value="1"/>
</dbReference>
<dbReference type="InterPro" id="IPR036291">
    <property type="entry name" value="NAD(P)-bd_dom_sf"/>
</dbReference>
<dbReference type="CDD" id="cd08231">
    <property type="entry name" value="MDR_TM0436_like"/>
    <property type="match status" value="1"/>
</dbReference>